<dbReference type="RefSeq" id="XP_013395119.1">
    <property type="nucleotide sequence ID" value="XM_013539665.2"/>
</dbReference>
<dbReference type="InterPro" id="IPR000073">
    <property type="entry name" value="AB_hydrolase_1"/>
</dbReference>
<organism evidence="2 3">
    <name type="scientific">Lingula anatina</name>
    <name type="common">Brachiopod</name>
    <name type="synonym">Lingula unguis</name>
    <dbReference type="NCBI Taxonomy" id="7574"/>
    <lineage>
        <taxon>Eukaryota</taxon>
        <taxon>Metazoa</taxon>
        <taxon>Spiralia</taxon>
        <taxon>Lophotrochozoa</taxon>
        <taxon>Brachiopoda</taxon>
        <taxon>Linguliformea</taxon>
        <taxon>Lingulata</taxon>
        <taxon>Lingulida</taxon>
        <taxon>Linguloidea</taxon>
        <taxon>Lingulidae</taxon>
        <taxon>Lingula</taxon>
    </lineage>
</organism>
<accession>A0A1S3ICG6</accession>
<feature type="domain" description="Serine aminopeptidase S33" evidence="1">
    <location>
        <begin position="44"/>
        <end position="280"/>
    </location>
</feature>
<dbReference type="InterPro" id="IPR029058">
    <property type="entry name" value="AB_hydrolase_fold"/>
</dbReference>
<protein>
    <submittedName>
        <fullName evidence="3">Monoglyceride lipase isoform X1</fullName>
    </submittedName>
</protein>
<dbReference type="GeneID" id="106162382"/>
<dbReference type="SUPFAM" id="SSF53474">
    <property type="entry name" value="alpha/beta-Hydrolases"/>
    <property type="match status" value="1"/>
</dbReference>
<reference evidence="3" key="1">
    <citation type="submission" date="2025-08" db="UniProtKB">
        <authorList>
            <consortium name="RefSeq"/>
        </authorList>
    </citation>
    <scope>IDENTIFICATION</scope>
    <source>
        <tissue evidence="3">Gonads</tissue>
    </source>
</reference>
<evidence type="ECO:0000259" key="1">
    <source>
        <dbReference type="Pfam" id="PF12146"/>
    </source>
</evidence>
<dbReference type="FunFam" id="3.40.50.1820:FF:000117">
    <property type="entry name" value="Monoglyceride lipase, putative"/>
    <property type="match status" value="1"/>
</dbReference>
<dbReference type="InParanoid" id="A0A1S3ICG6"/>
<dbReference type="KEGG" id="lak:106162382"/>
<dbReference type="Proteomes" id="UP000085678">
    <property type="component" value="Unplaced"/>
</dbReference>
<proteinExistence type="predicted"/>
<dbReference type="OMA" id="SYEGWSH"/>
<dbReference type="PANTHER" id="PTHR11614">
    <property type="entry name" value="PHOSPHOLIPASE-RELATED"/>
    <property type="match status" value="1"/>
</dbReference>
<dbReference type="InterPro" id="IPR022742">
    <property type="entry name" value="Hydrolase_4"/>
</dbReference>
<name>A0A1S3ICG6_LINAN</name>
<dbReference type="ESTHER" id="linun-a0a1s3icg6">
    <property type="family name" value="Monoglyceridelipase_lysophospholip"/>
</dbReference>
<keyword evidence="2" id="KW-1185">Reference proteome</keyword>
<dbReference type="STRING" id="7574.A0A1S3ICG6"/>
<evidence type="ECO:0000313" key="3">
    <source>
        <dbReference type="RefSeq" id="XP_013395119.1"/>
    </source>
</evidence>
<gene>
    <name evidence="3" type="primary">LOC106162382</name>
</gene>
<dbReference type="OrthoDB" id="2498029at2759"/>
<dbReference type="InterPro" id="IPR051044">
    <property type="entry name" value="MAG_DAG_Lipase"/>
</dbReference>
<dbReference type="Gene3D" id="3.40.50.1820">
    <property type="entry name" value="alpha/beta hydrolase"/>
    <property type="match status" value="1"/>
</dbReference>
<sequence length="303" mass="34346">MTQASEKQTPQGVPYSTVPHFVSNVGHTIFCKYWDTKFKEDSRKPRALLFIAHGLNEHCLWYDILAEPLADKDVLTFSHDSYGHGQSEGTRVDLEDWSIYIKDIFQHCDEMKEKYPDIPLFLLGHSLGGAMAITATLERPDYFRGMILIAPSVVPHPDNVTPFKVFLAKILARWTPQLQLGKLPHDNMCRNKDVVEKYNADPLVWQGGMKARFGVSALKGLKAIEANLHAVTTPFLVLHGTGDRITDHKGSEMLHEKAQSTDKTIKLYDGYYHQLHYEPDDDGAEVRQDIFDWILARIDAPSG</sequence>
<dbReference type="PRINTS" id="PR00111">
    <property type="entry name" value="ABHYDROLASE"/>
</dbReference>
<dbReference type="AlphaFoldDB" id="A0A1S3ICG6"/>
<evidence type="ECO:0000313" key="2">
    <source>
        <dbReference type="Proteomes" id="UP000085678"/>
    </source>
</evidence>
<dbReference type="Pfam" id="PF12146">
    <property type="entry name" value="Hydrolase_4"/>
    <property type="match status" value="1"/>
</dbReference>